<name>A0AAX6FE78_IRIPA</name>
<dbReference type="AlphaFoldDB" id="A0AAX6FE78"/>
<keyword evidence="2" id="KW-1185">Reference proteome</keyword>
<gene>
    <name evidence="1" type="ORF">M6B38_140890</name>
</gene>
<dbReference type="EMBL" id="JANAVB010029664">
    <property type="protein sequence ID" value="KAJ6814458.1"/>
    <property type="molecule type" value="Genomic_DNA"/>
</dbReference>
<evidence type="ECO:0000313" key="2">
    <source>
        <dbReference type="Proteomes" id="UP001140949"/>
    </source>
</evidence>
<protein>
    <submittedName>
        <fullName evidence="1">Uncharacterized protein</fullName>
    </submittedName>
</protein>
<sequence length="31" mass="3404">MEALCDTYYGRELIDVVEPAGVAMDLEAEEA</sequence>
<reference evidence="1" key="1">
    <citation type="journal article" date="2023" name="GigaByte">
        <title>Genome assembly of the bearded iris, Iris pallida Lam.</title>
        <authorList>
            <person name="Bruccoleri R.E."/>
            <person name="Oakeley E.J."/>
            <person name="Faust A.M.E."/>
            <person name="Altorfer M."/>
            <person name="Dessus-Babus S."/>
            <person name="Burckhardt D."/>
            <person name="Oertli M."/>
            <person name="Naumann U."/>
            <person name="Petersen F."/>
            <person name="Wong J."/>
        </authorList>
    </citation>
    <scope>NUCLEOTIDE SEQUENCE</scope>
    <source>
        <strain evidence="1">GSM-AAB239-AS_SAM_17_03QT</strain>
    </source>
</reference>
<proteinExistence type="predicted"/>
<reference evidence="1" key="2">
    <citation type="submission" date="2023-04" db="EMBL/GenBank/DDBJ databases">
        <authorList>
            <person name="Bruccoleri R.E."/>
            <person name="Oakeley E.J."/>
            <person name="Faust A.-M."/>
            <person name="Dessus-Babus S."/>
            <person name="Altorfer M."/>
            <person name="Burckhardt D."/>
            <person name="Oertli M."/>
            <person name="Naumann U."/>
            <person name="Petersen F."/>
            <person name="Wong J."/>
        </authorList>
    </citation>
    <scope>NUCLEOTIDE SEQUENCE</scope>
    <source>
        <strain evidence="1">GSM-AAB239-AS_SAM_17_03QT</strain>
        <tissue evidence="1">Leaf</tissue>
    </source>
</reference>
<accession>A0AAX6FE78</accession>
<evidence type="ECO:0000313" key="1">
    <source>
        <dbReference type="EMBL" id="KAJ6814458.1"/>
    </source>
</evidence>
<dbReference type="Proteomes" id="UP001140949">
    <property type="component" value="Unassembled WGS sequence"/>
</dbReference>
<comment type="caution">
    <text evidence="1">The sequence shown here is derived from an EMBL/GenBank/DDBJ whole genome shotgun (WGS) entry which is preliminary data.</text>
</comment>
<organism evidence="1 2">
    <name type="scientific">Iris pallida</name>
    <name type="common">Sweet iris</name>
    <dbReference type="NCBI Taxonomy" id="29817"/>
    <lineage>
        <taxon>Eukaryota</taxon>
        <taxon>Viridiplantae</taxon>
        <taxon>Streptophyta</taxon>
        <taxon>Embryophyta</taxon>
        <taxon>Tracheophyta</taxon>
        <taxon>Spermatophyta</taxon>
        <taxon>Magnoliopsida</taxon>
        <taxon>Liliopsida</taxon>
        <taxon>Asparagales</taxon>
        <taxon>Iridaceae</taxon>
        <taxon>Iridoideae</taxon>
        <taxon>Irideae</taxon>
        <taxon>Iris</taxon>
    </lineage>
</organism>